<proteinExistence type="predicted"/>
<organism evidence="1 2">
    <name type="scientific">Roseibium algicola</name>
    <dbReference type="NCBI Taxonomy" id="2857014"/>
    <lineage>
        <taxon>Bacteria</taxon>
        <taxon>Pseudomonadati</taxon>
        <taxon>Pseudomonadota</taxon>
        <taxon>Alphaproteobacteria</taxon>
        <taxon>Hyphomicrobiales</taxon>
        <taxon>Stappiaceae</taxon>
        <taxon>Roseibium</taxon>
    </lineage>
</organism>
<gene>
    <name evidence="1" type="ORF">B0E33_01560</name>
</gene>
<evidence type="ECO:0000313" key="2">
    <source>
        <dbReference type="Proteomes" id="UP000188174"/>
    </source>
</evidence>
<keyword evidence="2" id="KW-1185">Reference proteome</keyword>
<dbReference type="RefSeq" id="WP_077290228.1">
    <property type="nucleotide sequence ID" value="NZ_CP019630.1"/>
</dbReference>
<protein>
    <recommendedName>
        <fullName evidence="3">Phage regulatory protein CII</fullName>
    </recommendedName>
</protein>
<reference evidence="1 2" key="1">
    <citation type="submission" date="2017-02" db="EMBL/GenBank/DDBJ databases">
        <authorList>
            <person name="Jeong S."/>
        </authorList>
    </citation>
    <scope>NUCLEOTIDE SEQUENCE [LARGE SCALE GENOMIC DNA]</scope>
    <source>
        <strain evidence="1 2">RMAR6-6</strain>
    </source>
</reference>
<accession>A0ABM6HX48</accession>
<sequence>MDYLSRDEYDRLSIASKDLVRAAGGAERAREITGYKQLAQIQRCTTIDGQDRRFFPIKAIAELEADVVESGCLPPVTKCLADMAGFDLVRRGTCKGDGCALTSLSELMKVFAEASSTVADAYADAKLTSEEQAACIERLEALLDQTARTLAILRGEKVSANAGEMA</sequence>
<evidence type="ECO:0008006" key="3">
    <source>
        <dbReference type="Google" id="ProtNLM"/>
    </source>
</evidence>
<dbReference type="EMBL" id="CP019630">
    <property type="protein sequence ID" value="AQQ02441.1"/>
    <property type="molecule type" value="Genomic_DNA"/>
</dbReference>
<name>A0ABM6HX48_9HYPH</name>
<dbReference type="Proteomes" id="UP000188174">
    <property type="component" value="Chromosome"/>
</dbReference>
<evidence type="ECO:0000313" key="1">
    <source>
        <dbReference type="EMBL" id="AQQ02441.1"/>
    </source>
</evidence>